<gene>
    <name evidence="1" type="ORF">ABI908_23760</name>
</gene>
<dbReference type="Proteomes" id="UP001462502">
    <property type="component" value="Unassembled WGS sequence"/>
</dbReference>
<comment type="caution">
    <text evidence="1">The sequence shown here is derived from an EMBL/GenBank/DDBJ whole genome shotgun (WGS) entry which is preliminary data.</text>
</comment>
<protein>
    <submittedName>
        <fullName evidence="1">Uncharacterized protein</fullName>
    </submittedName>
</protein>
<reference evidence="1 2" key="1">
    <citation type="submission" date="2024-05" db="EMBL/GenBank/DDBJ databases">
        <authorList>
            <person name="De Oliveira J.P."/>
            <person name="Noriler S.A."/>
            <person name="De Oliveira A.G."/>
            <person name="Sipoli D.S."/>
        </authorList>
    </citation>
    <scope>NUCLEOTIDE SEQUENCE [LARGE SCALE GENOMIC DNA]</scope>
    <source>
        <strain evidence="1 2">LABIM192</strain>
    </source>
</reference>
<keyword evidence="2" id="KW-1185">Reference proteome</keyword>
<sequence>MSKPRTIEIEVTEFVRETFTVEVEVPADYSLTRDFSLINERVEEARSKFEGDRSIAVTDVEWRPVAAGEGNE</sequence>
<dbReference type="RefSeq" id="WP_347938010.1">
    <property type="nucleotide sequence ID" value="NZ_JBDXMI010000008.1"/>
</dbReference>
<proteinExistence type="predicted"/>
<evidence type="ECO:0000313" key="1">
    <source>
        <dbReference type="EMBL" id="MEO9387115.1"/>
    </source>
</evidence>
<organism evidence="1 2">
    <name type="scientific">Chromobacterium phragmitis</name>
    <dbReference type="NCBI Taxonomy" id="2202141"/>
    <lineage>
        <taxon>Bacteria</taxon>
        <taxon>Pseudomonadati</taxon>
        <taxon>Pseudomonadota</taxon>
        <taxon>Betaproteobacteria</taxon>
        <taxon>Neisseriales</taxon>
        <taxon>Chromobacteriaceae</taxon>
        <taxon>Chromobacterium</taxon>
    </lineage>
</organism>
<dbReference type="EMBL" id="JBDXMI010000008">
    <property type="protein sequence ID" value="MEO9387115.1"/>
    <property type="molecule type" value="Genomic_DNA"/>
</dbReference>
<accession>A0ABV0J2R5</accession>
<name>A0ABV0J2R5_9NEIS</name>
<evidence type="ECO:0000313" key="2">
    <source>
        <dbReference type="Proteomes" id="UP001462502"/>
    </source>
</evidence>